<organism evidence="2 3">
    <name type="scientific">Plasmopara halstedii</name>
    <name type="common">Downy mildew of sunflower</name>
    <dbReference type="NCBI Taxonomy" id="4781"/>
    <lineage>
        <taxon>Eukaryota</taxon>
        <taxon>Sar</taxon>
        <taxon>Stramenopiles</taxon>
        <taxon>Oomycota</taxon>
        <taxon>Peronosporomycetes</taxon>
        <taxon>Peronosporales</taxon>
        <taxon>Peronosporaceae</taxon>
        <taxon>Plasmopara</taxon>
    </lineage>
</organism>
<sequence>MVTSLSNLGYETLAYILTFALPSDVESITVASPVVARDVIPFYPSIWEHIFRQRWEALNFQLDGDVPVQINKYLDALFPTSCTLSRKLQLLTHAIKPVPSFADIRQTQKASGYKKADHRIISLDAPYTSQLKPVDFALDGVVLGDDRCVRANLPFLTTFYVAVIKRNLHEDGHEAGQSRPVYEVGVVSGGYFELSLSKRQHRNITNLSELEHEAMTSIGLVSSRFPLVGKQPGWTRTSYGYHGDDGCFYHGTSFELGRPLGPTFRANCTVGCGIRVDMRTGAAQAFFANNGRLIHGGTHGAYMECEHQEWYPAVGLDSYDALHLNFGQEPFKYITIADELFRQCIDMGNVVSKHLQWRELSDTCVAAKDVDNDLDSNVEIPRKRKFLLI</sequence>
<dbReference type="OrthoDB" id="258495at2759"/>
<dbReference type="InterPro" id="IPR050618">
    <property type="entry name" value="Ubq-SigPath_Reg"/>
</dbReference>
<dbReference type="AlphaFoldDB" id="A0A0P1AAH6"/>
<dbReference type="RefSeq" id="XP_024573726.1">
    <property type="nucleotide sequence ID" value="XM_024722673.1"/>
</dbReference>
<dbReference type="OMA" id="DITHADY"/>
<feature type="domain" description="SPRY" evidence="1">
    <location>
        <begin position="177"/>
        <end position="330"/>
    </location>
</feature>
<evidence type="ECO:0000313" key="2">
    <source>
        <dbReference type="EMBL" id="CEG37357.1"/>
    </source>
</evidence>
<dbReference type="PANTHER" id="PTHR12864">
    <property type="entry name" value="RAN BINDING PROTEIN 9-RELATED"/>
    <property type="match status" value="1"/>
</dbReference>
<dbReference type="GeneID" id="36400009"/>
<dbReference type="Gene3D" id="2.60.120.920">
    <property type="match status" value="1"/>
</dbReference>
<dbReference type="SMART" id="SM00449">
    <property type="entry name" value="SPRY"/>
    <property type="match status" value="1"/>
</dbReference>
<evidence type="ECO:0000313" key="3">
    <source>
        <dbReference type="Proteomes" id="UP000054928"/>
    </source>
</evidence>
<dbReference type="InterPro" id="IPR043136">
    <property type="entry name" value="B30.2/SPRY_sf"/>
</dbReference>
<proteinExistence type="predicted"/>
<dbReference type="Proteomes" id="UP000054928">
    <property type="component" value="Unassembled WGS sequence"/>
</dbReference>
<protein>
    <submittedName>
        <fullName evidence="2">SPRY domain-containing proteins</fullName>
    </submittedName>
</protein>
<dbReference type="CDD" id="cd12885">
    <property type="entry name" value="SPRY_RanBP_like"/>
    <property type="match status" value="1"/>
</dbReference>
<dbReference type="InterPro" id="IPR003877">
    <property type="entry name" value="SPRY_dom"/>
</dbReference>
<dbReference type="EMBL" id="CCYD01000286">
    <property type="protein sequence ID" value="CEG37357.1"/>
    <property type="molecule type" value="Genomic_DNA"/>
</dbReference>
<reference evidence="3" key="1">
    <citation type="submission" date="2014-09" db="EMBL/GenBank/DDBJ databases">
        <authorList>
            <person name="Sharma Rahul"/>
            <person name="Thines Marco"/>
        </authorList>
    </citation>
    <scope>NUCLEOTIDE SEQUENCE [LARGE SCALE GENOMIC DNA]</scope>
</reference>
<dbReference type="InterPro" id="IPR013320">
    <property type="entry name" value="ConA-like_dom_sf"/>
</dbReference>
<dbReference type="Pfam" id="PF00622">
    <property type="entry name" value="SPRY"/>
    <property type="match status" value="1"/>
</dbReference>
<dbReference type="InterPro" id="IPR044736">
    <property type="entry name" value="Gid1/RanBPM/SPLA_SPRY"/>
</dbReference>
<accession>A0A0P1AAH6</accession>
<dbReference type="STRING" id="4781.A0A0P1AAH6"/>
<keyword evidence="3" id="KW-1185">Reference proteome</keyword>
<dbReference type="SUPFAM" id="SSF49899">
    <property type="entry name" value="Concanavalin A-like lectins/glucanases"/>
    <property type="match status" value="1"/>
</dbReference>
<evidence type="ECO:0000259" key="1">
    <source>
        <dbReference type="SMART" id="SM00449"/>
    </source>
</evidence>
<name>A0A0P1AAH6_PLAHL</name>